<sequence length="48" mass="5275">MLSLPGILISALGAYRNNGKIFYFESAWAAVKAIYNSTPFTSYARGSR</sequence>
<evidence type="ECO:0000313" key="2">
    <source>
        <dbReference type="Proteomes" id="UP000282378"/>
    </source>
</evidence>
<evidence type="ECO:0000313" key="1">
    <source>
        <dbReference type="EMBL" id="RML90965.1"/>
    </source>
</evidence>
<accession>A0A3M2ZSD5</accession>
<dbReference type="EMBL" id="RBNL01001321">
    <property type="protein sequence ID" value="RML90965.1"/>
    <property type="molecule type" value="Genomic_DNA"/>
</dbReference>
<dbReference type="AlphaFoldDB" id="A0A3M2ZSD5"/>
<proteinExistence type="predicted"/>
<comment type="caution">
    <text evidence="1">The sequence shown here is derived from an EMBL/GenBank/DDBJ whole genome shotgun (WGS) entry which is preliminary data.</text>
</comment>
<organism evidence="1 2">
    <name type="scientific">Pseudomonas syringae pv. maculicola</name>
    <dbReference type="NCBI Taxonomy" id="59511"/>
    <lineage>
        <taxon>Bacteria</taxon>
        <taxon>Pseudomonadati</taxon>
        <taxon>Pseudomonadota</taxon>
        <taxon>Gammaproteobacteria</taxon>
        <taxon>Pseudomonadales</taxon>
        <taxon>Pseudomonadaceae</taxon>
        <taxon>Pseudomonas</taxon>
    </lineage>
</organism>
<gene>
    <name evidence="1" type="ORF">APX70_04258</name>
</gene>
<name>A0A3M2ZSD5_PSEYM</name>
<dbReference type="Proteomes" id="UP000282378">
    <property type="component" value="Unassembled WGS sequence"/>
</dbReference>
<protein>
    <submittedName>
        <fullName evidence="1">Uncharacterized protein</fullName>
    </submittedName>
</protein>
<reference evidence="1 2" key="1">
    <citation type="submission" date="2018-08" db="EMBL/GenBank/DDBJ databases">
        <title>Recombination of ecologically and evolutionarily significant loci maintains genetic cohesion in the Pseudomonas syringae species complex.</title>
        <authorList>
            <person name="Dillon M."/>
            <person name="Thakur S."/>
            <person name="Almeida R.N.D."/>
            <person name="Weir B.S."/>
            <person name="Guttman D.S."/>
        </authorList>
    </citation>
    <scope>NUCLEOTIDE SEQUENCE [LARGE SCALE GENOMIC DNA]</scope>
    <source>
        <strain evidence="1 2">88_10</strain>
    </source>
</reference>